<dbReference type="InterPro" id="IPR036182">
    <property type="entry name" value="PCuAC_sf"/>
</dbReference>
<dbReference type="SUPFAM" id="SSF110087">
    <property type="entry name" value="DR1885-like metal-binding protein"/>
    <property type="match status" value="1"/>
</dbReference>
<evidence type="ECO:0000313" key="3">
    <source>
        <dbReference type="Proteomes" id="UP000265903"/>
    </source>
</evidence>
<evidence type="ECO:0008006" key="4">
    <source>
        <dbReference type="Google" id="ProtNLM"/>
    </source>
</evidence>
<dbReference type="PROSITE" id="PS51257">
    <property type="entry name" value="PROKAR_LIPOPROTEIN"/>
    <property type="match status" value="1"/>
</dbReference>
<dbReference type="AlphaFoldDB" id="A0A3M2RJS8"/>
<feature type="signal peptide" evidence="1">
    <location>
        <begin position="1"/>
        <end position="25"/>
    </location>
</feature>
<dbReference type="InterPro" id="IPR058248">
    <property type="entry name" value="Lxx211020-like"/>
</dbReference>
<name>A0A3M2RJS8_9GAMM</name>
<dbReference type="EMBL" id="QMDL01000001">
    <property type="protein sequence ID" value="RMJ05576.1"/>
    <property type="molecule type" value="Genomic_DNA"/>
</dbReference>
<reference evidence="2 3" key="1">
    <citation type="submission" date="2018-08" db="EMBL/GenBank/DDBJ databases">
        <title>Whole Genome Sequence of the Moderate Halophilic Marine Bacterium Marinobacter litoralis Sw-45.</title>
        <authorList>
            <person name="Musa H."/>
        </authorList>
    </citation>
    <scope>NUCLEOTIDE SEQUENCE [LARGE SCALE GENOMIC DNA]</scope>
    <source>
        <strain evidence="2 3">Sw-45</strain>
    </source>
</reference>
<dbReference type="Pfam" id="PF04314">
    <property type="entry name" value="PCuAC"/>
    <property type="match status" value="1"/>
</dbReference>
<gene>
    <name evidence="2" type="ORF">DOQ08_00246</name>
</gene>
<comment type="caution">
    <text evidence="2">The sequence shown here is derived from an EMBL/GenBank/DDBJ whole genome shotgun (WGS) entry which is preliminary data.</text>
</comment>
<dbReference type="InterPro" id="IPR007410">
    <property type="entry name" value="LpqE-like"/>
</dbReference>
<evidence type="ECO:0000313" key="2">
    <source>
        <dbReference type="EMBL" id="RMJ05576.1"/>
    </source>
</evidence>
<dbReference type="OrthoDB" id="9796962at2"/>
<sequence>MIQRNSLTTAFLLSCSILTTQPVVACQKHHDGHHASGAIEVENAWSRPTPPGTPMGVGYLTITNHGAEDVLLVAAESSRAGHVSIHETSMHEGMMRMQPLTAGLAVPSGSTVELKPGSYHLMLEQLKKPLMAGETIPVQLDFEGAEDVTVELVVQSLDAKVMEHSHHSEMEH</sequence>
<proteinExistence type="predicted"/>
<dbReference type="Proteomes" id="UP000265903">
    <property type="component" value="Unassembled WGS sequence"/>
</dbReference>
<organism evidence="2 3">
    <name type="scientific">Marinobacter litoralis</name>
    <dbReference type="NCBI Taxonomy" id="187981"/>
    <lineage>
        <taxon>Bacteria</taxon>
        <taxon>Pseudomonadati</taxon>
        <taxon>Pseudomonadota</taxon>
        <taxon>Gammaproteobacteria</taxon>
        <taxon>Pseudomonadales</taxon>
        <taxon>Marinobacteraceae</taxon>
        <taxon>Marinobacter</taxon>
    </lineage>
</organism>
<dbReference type="PANTHER" id="PTHR36302">
    <property type="entry name" value="BLR7088 PROTEIN"/>
    <property type="match status" value="1"/>
</dbReference>
<keyword evidence="1" id="KW-0732">Signal</keyword>
<protein>
    <recommendedName>
        <fullName evidence="4">Copper chaperone PCu(A)C</fullName>
    </recommendedName>
</protein>
<feature type="chain" id="PRO_5017923231" description="Copper chaperone PCu(A)C" evidence="1">
    <location>
        <begin position="26"/>
        <end position="172"/>
    </location>
</feature>
<dbReference type="RefSeq" id="WP_114333091.1">
    <property type="nucleotide sequence ID" value="NZ_QMDL01000001.1"/>
</dbReference>
<evidence type="ECO:0000256" key="1">
    <source>
        <dbReference type="SAM" id="SignalP"/>
    </source>
</evidence>
<dbReference type="Gene3D" id="2.60.40.1890">
    <property type="entry name" value="PCu(A)C copper chaperone"/>
    <property type="match status" value="1"/>
</dbReference>
<accession>A0A3M2RJS8</accession>
<dbReference type="PANTHER" id="PTHR36302:SF1">
    <property type="entry name" value="COPPER CHAPERONE PCU(A)C"/>
    <property type="match status" value="1"/>
</dbReference>
<keyword evidence="3" id="KW-1185">Reference proteome</keyword>